<evidence type="ECO:0000313" key="8">
    <source>
        <dbReference type="EMBL" id="KLO13784.1"/>
    </source>
</evidence>
<evidence type="ECO:0000256" key="3">
    <source>
        <dbReference type="ARBA" id="ARBA00006427"/>
    </source>
</evidence>
<dbReference type="PANTHER" id="PTHR16056">
    <property type="entry name" value="REGULATOR OF MICROTUBULE DYNAMICS PROTEIN"/>
    <property type="match status" value="1"/>
</dbReference>
<comment type="subcellular location">
    <subcellularLocation>
        <location evidence="2 5">Nucleus</location>
    </subcellularLocation>
</comment>
<keyword evidence="5" id="KW-0690">Ribosome biogenesis</keyword>
<proteinExistence type="inferred from homology"/>
<gene>
    <name evidence="8" type="ORF">SCHPADRAFT_827523</name>
</gene>
<accession>A0A0H2RPI5</accession>
<keyword evidence="9" id="KW-1185">Reference proteome</keyword>
<reference evidence="8 9" key="1">
    <citation type="submission" date="2015-04" db="EMBL/GenBank/DDBJ databases">
        <title>Complete genome sequence of Schizopora paradoxa KUC8140, a cosmopolitan wood degrader in East Asia.</title>
        <authorList>
            <consortium name="DOE Joint Genome Institute"/>
            <person name="Min B."/>
            <person name="Park H."/>
            <person name="Jang Y."/>
            <person name="Kim J.-J."/>
            <person name="Kim K.H."/>
            <person name="Pangilinan J."/>
            <person name="Lipzen A."/>
            <person name="Riley R."/>
            <person name="Grigoriev I.V."/>
            <person name="Spatafora J.W."/>
            <person name="Choi I.-G."/>
        </authorList>
    </citation>
    <scope>NUCLEOTIDE SEQUENCE [LARGE SCALE GENOMIC DNA]</scope>
    <source>
        <strain evidence="8 9">KUC8140</strain>
    </source>
</reference>
<dbReference type="AlphaFoldDB" id="A0A0H2RPI5"/>
<dbReference type="Pfam" id="PF12333">
    <property type="entry name" value="Ipi1_N"/>
    <property type="match status" value="1"/>
</dbReference>
<name>A0A0H2RPI5_9AGAM</name>
<dbReference type="InterPro" id="IPR024679">
    <property type="entry name" value="Ipi1_N"/>
</dbReference>
<evidence type="ECO:0000259" key="7">
    <source>
        <dbReference type="Pfam" id="PF12333"/>
    </source>
</evidence>
<feature type="compositionally biased region" description="Basic residues" evidence="6">
    <location>
        <begin position="1"/>
        <end position="10"/>
    </location>
</feature>
<feature type="region of interest" description="Disordered" evidence="6">
    <location>
        <begin position="1"/>
        <end position="37"/>
    </location>
</feature>
<dbReference type="Proteomes" id="UP000053477">
    <property type="component" value="Unassembled WGS sequence"/>
</dbReference>
<protein>
    <recommendedName>
        <fullName evidence="5">Pre-rRNA-processing protein</fullName>
    </recommendedName>
</protein>
<dbReference type="GO" id="GO:0120330">
    <property type="term" value="C:rixosome complex"/>
    <property type="evidence" value="ECO:0007669"/>
    <property type="project" value="UniProtKB-UniRule"/>
</dbReference>
<comment type="similarity">
    <text evidence="3 5">Belongs to the IPI1/TEX10 family.</text>
</comment>
<evidence type="ECO:0000313" key="9">
    <source>
        <dbReference type="Proteomes" id="UP000053477"/>
    </source>
</evidence>
<evidence type="ECO:0000256" key="4">
    <source>
        <dbReference type="ARBA" id="ARBA00023242"/>
    </source>
</evidence>
<evidence type="ECO:0000256" key="6">
    <source>
        <dbReference type="SAM" id="MobiDB-lite"/>
    </source>
</evidence>
<sequence>MAKSSKKRKEKNADFVKPKLKLGKGKQPAANAVDTSFKARTISVPQQSITTMKDDSKPTTKRKLTYDDLISHLKHYSPNVRKDSLSGLRELFEDNTDMVQPNLLSLLHSSVKLISDEDATVRKALLSFFEWLLRRVPQELLVPHSQTLLLFTTSAQTNIFAEVRIDAVRMLDLLLDVIPEQVVAGSMMDEGTESTSAHGKKVLDGYLSLLSASSRMSQNGACTPQASTSATVMLSPASKAIVLNSLSKFLKHTTKSLFSSFGTTGSDVNDASTSLWYMRSSFSDESSFHAFCNILGARKESSTSAFRIHRENPEGDFVGYSLLAEQLVDGRVDKAPLSDLSRLIDEIEQLVAQTTAGKESRAHEFISTLCGVLRPILISTFLDCAPTVFAPTQQPSESEVQLLLSVFEIARCVFGALLRDETVRRQSDTRDLLRAFLAHLSVYYPFGEGKMVAMDLKIDHAMQTMSLIYSELFSLLFATRSSKPGSQDSTHGKKRKYDMADQKAFKRQKSDTGVSLSHASFQALEKQSIRVRKYVIGRLRGQVQSATRPMGQPFTTPTYEGLQPTIWWLLNEGRFDEEGGDDGVEIFNVIVEHATRIGSTTSLKKASTEFVMRLVLLSTERHYRGSYRMNRSYSSSSPLVLWLLHLPKVLWEVGDKEPLLTEASKLAPNYLILKFLIFILQRRPGWLSDPSIRVALAARLNPFFIVQHPVKGRIAGPFGKLRWGFVAEKSNESRSSLATQSNLKALALDLVLTLLGASSWRGPSNDRRTPATTAGPEDIDDVYSGLRKAVRDAVETAGAQERAYWSSLEGVMAQRRV</sequence>
<dbReference type="PANTHER" id="PTHR16056:SF2">
    <property type="entry name" value="TESTIS-EXPRESSED PROTEIN 10"/>
    <property type="match status" value="1"/>
</dbReference>
<evidence type="ECO:0000256" key="2">
    <source>
        <dbReference type="ARBA" id="ARBA00004123"/>
    </source>
</evidence>
<feature type="domain" description="Pre-rRNA-processing protein Ipi1 N-terminal" evidence="7">
    <location>
        <begin position="140"/>
        <end position="250"/>
    </location>
</feature>
<dbReference type="SUPFAM" id="SSF48371">
    <property type="entry name" value="ARM repeat"/>
    <property type="match status" value="1"/>
</dbReference>
<comment type="subunit">
    <text evidence="5">Component of the RIX1 complex.</text>
</comment>
<dbReference type="EMBL" id="KQ085954">
    <property type="protein sequence ID" value="KLO13784.1"/>
    <property type="molecule type" value="Genomic_DNA"/>
</dbReference>
<keyword evidence="4 5" id="KW-0539">Nucleus</keyword>
<feature type="region of interest" description="Disordered" evidence="6">
    <location>
        <begin position="481"/>
        <end position="511"/>
    </location>
</feature>
<dbReference type="Gene3D" id="1.25.10.10">
    <property type="entry name" value="Leucine-rich Repeat Variant"/>
    <property type="match status" value="1"/>
</dbReference>
<dbReference type="GO" id="GO:0005634">
    <property type="term" value="C:nucleus"/>
    <property type="evidence" value="ECO:0007669"/>
    <property type="project" value="UniProtKB-SubCell"/>
</dbReference>
<evidence type="ECO:0000256" key="1">
    <source>
        <dbReference type="ARBA" id="ARBA00002355"/>
    </source>
</evidence>
<organism evidence="8 9">
    <name type="scientific">Schizopora paradoxa</name>
    <dbReference type="NCBI Taxonomy" id="27342"/>
    <lineage>
        <taxon>Eukaryota</taxon>
        <taxon>Fungi</taxon>
        <taxon>Dikarya</taxon>
        <taxon>Basidiomycota</taxon>
        <taxon>Agaricomycotina</taxon>
        <taxon>Agaricomycetes</taxon>
        <taxon>Hymenochaetales</taxon>
        <taxon>Schizoporaceae</taxon>
        <taxon>Schizopora</taxon>
    </lineage>
</organism>
<feature type="compositionally biased region" description="Basic and acidic residues" evidence="6">
    <location>
        <begin position="497"/>
        <end position="510"/>
    </location>
</feature>
<dbReference type="STRING" id="27342.A0A0H2RPI5"/>
<comment type="function">
    <text evidence="1 5">Component of the RIX1 complex required for processing of ITS2 sequences from 35S pre-rRNA.</text>
</comment>
<evidence type="ECO:0000256" key="5">
    <source>
        <dbReference type="RuleBase" id="RU368021"/>
    </source>
</evidence>
<dbReference type="InterPro" id="IPR016024">
    <property type="entry name" value="ARM-type_fold"/>
</dbReference>
<dbReference type="OrthoDB" id="361362at2759"/>
<keyword evidence="5" id="KW-0698">rRNA processing</keyword>
<dbReference type="InParanoid" id="A0A0H2RPI5"/>
<dbReference type="InterPro" id="IPR011989">
    <property type="entry name" value="ARM-like"/>
</dbReference>
<dbReference type="GO" id="GO:0006364">
    <property type="term" value="P:rRNA processing"/>
    <property type="evidence" value="ECO:0007669"/>
    <property type="project" value="UniProtKB-UniRule"/>
</dbReference>